<dbReference type="InterPro" id="IPR052044">
    <property type="entry name" value="PKS_Associated_Protein"/>
</dbReference>
<name>A0AAW7DMF8_9FLAO</name>
<sequence length="101" mass="11579">MEANKINIQSQLETITEFWSLKELAKVNNHAIKIFKLKGDFEMHKHDNGDKVLLIVEGTMFVEFADRTEEIRTGEFIVIPSGVEHKPYVKDGASALMFEQL</sequence>
<comment type="caution">
    <text evidence="2">The sequence shown here is derived from an EMBL/GenBank/DDBJ whole genome shotgun (WGS) entry which is preliminary data.</text>
</comment>
<reference evidence="2" key="1">
    <citation type="submission" date="2020-06" db="EMBL/GenBank/DDBJ databases">
        <authorList>
            <person name="Dong N."/>
        </authorList>
    </citation>
    <scope>NUCLEOTIDE SEQUENCE</scope>
    <source>
        <strain evidence="2">210</strain>
    </source>
</reference>
<dbReference type="AlphaFoldDB" id="A0AAW7DMF8"/>
<dbReference type="PANTHER" id="PTHR36114:SF1">
    <property type="entry name" value="16.7 KDA PROTEIN IN WHIE LOCUS"/>
    <property type="match status" value="1"/>
</dbReference>
<accession>A0AAW7DMF8</accession>
<dbReference type="Pfam" id="PF07883">
    <property type="entry name" value="Cupin_2"/>
    <property type="match status" value="1"/>
</dbReference>
<evidence type="ECO:0000313" key="3">
    <source>
        <dbReference type="Proteomes" id="UP001173578"/>
    </source>
</evidence>
<gene>
    <name evidence="2" type="ORF">HX095_16255</name>
</gene>
<evidence type="ECO:0000259" key="1">
    <source>
        <dbReference type="Pfam" id="PF07883"/>
    </source>
</evidence>
<dbReference type="InterPro" id="IPR011051">
    <property type="entry name" value="RmlC_Cupin_sf"/>
</dbReference>
<reference evidence="2" key="2">
    <citation type="journal article" date="2022" name="Sci. Total Environ.">
        <title>Prevalence, transmission, and molecular epidemiology of tet(X)-positive bacteria among humans, animals, and environmental niches in China: An epidemiological, and genomic-based study.</title>
        <authorList>
            <person name="Dong N."/>
            <person name="Zeng Y."/>
            <person name="Cai C."/>
            <person name="Sun C."/>
            <person name="Lu J."/>
            <person name="Liu C."/>
            <person name="Zhou H."/>
            <person name="Sun Q."/>
            <person name="Shu L."/>
            <person name="Wang H."/>
            <person name="Wang Y."/>
            <person name="Wang S."/>
            <person name="Wu C."/>
            <person name="Chan E.W."/>
            <person name="Chen G."/>
            <person name="Shen Z."/>
            <person name="Chen S."/>
            <person name="Zhang R."/>
        </authorList>
    </citation>
    <scope>NUCLEOTIDE SEQUENCE</scope>
    <source>
        <strain evidence="2">210</strain>
    </source>
</reference>
<dbReference type="Proteomes" id="UP001173578">
    <property type="component" value="Unassembled WGS sequence"/>
</dbReference>
<dbReference type="Gene3D" id="2.60.120.10">
    <property type="entry name" value="Jelly Rolls"/>
    <property type="match status" value="1"/>
</dbReference>
<dbReference type="PANTHER" id="PTHR36114">
    <property type="entry name" value="16.7 KDA PROTEIN IN WHIE LOCUS"/>
    <property type="match status" value="1"/>
</dbReference>
<dbReference type="InterPro" id="IPR013096">
    <property type="entry name" value="Cupin_2"/>
</dbReference>
<dbReference type="RefSeq" id="WP_280063352.1">
    <property type="nucleotide sequence ID" value="NZ_JACALR010000009.1"/>
</dbReference>
<dbReference type="EMBL" id="JACALR010000009">
    <property type="protein sequence ID" value="MDM1552755.1"/>
    <property type="molecule type" value="Genomic_DNA"/>
</dbReference>
<dbReference type="SUPFAM" id="SSF51182">
    <property type="entry name" value="RmlC-like cupins"/>
    <property type="match status" value="1"/>
</dbReference>
<feature type="domain" description="Cupin type-2" evidence="1">
    <location>
        <begin position="39"/>
        <end position="90"/>
    </location>
</feature>
<dbReference type="CDD" id="cd02226">
    <property type="entry name" value="cupin_YdbB-like"/>
    <property type="match status" value="1"/>
</dbReference>
<organism evidence="2 3">
    <name type="scientific">Empedobacter falsenii</name>
    <dbReference type="NCBI Taxonomy" id="343874"/>
    <lineage>
        <taxon>Bacteria</taxon>
        <taxon>Pseudomonadati</taxon>
        <taxon>Bacteroidota</taxon>
        <taxon>Flavobacteriia</taxon>
        <taxon>Flavobacteriales</taxon>
        <taxon>Weeksellaceae</taxon>
        <taxon>Empedobacter</taxon>
    </lineage>
</organism>
<protein>
    <submittedName>
        <fullName evidence="2">Cupin domain-containing protein</fullName>
    </submittedName>
</protein>
<dbReference type="InterPro" id="IPR014710">
    <property type="entry name" value="RmlC-like_jellyroll"/>
</dbReference>
<evidence type="ECO:0000313" key="2">
    <source>
        <dbReference type="EMBL" id="MDM1552755.1"/>
    </source>
</evidence>
<proteinExistence type="predicted"/>